<dbReference type="Proteomes" id="UP000033140">
    <property type="component" value="Unassembled WGS sequence"/>
</dbReference>
<evidence type="ECO:0000313" key="1">
    <source>
        <dbReference type="EMBL" id="GAO45877.1"/>
    </source>
</evidence>
<sequence>MLPVDVEGTNELETESSLAPTEVQPVSNFFPRYQNLLLLSPQSRAQALSTHIQSPIHYDIVCPSTFLLIKSNTSFYP</sequence>
<protein>
    <submittedName>
        <fullName evidence="1">Uncharacterized protein</fullName>
    </submittedName>
</protein>
<evidence type="ECO:0000313" key="2">
    <source>
        <dbReference type="Proteomes" id="UP000033140"/>
    </source>
</evidence>
<reference evidence="1 2" key="2">
    <citation type="journal article" date="2014" name="J. Gen. Appl. Microbiol.">
        <title>The early diverging ascomycetous budding yeast Saitoella complicata has three histone deacetylases belonging to the Clr6, Hos2, and Rpd3 lineages.</title>
        <authorList>
            <person name="Nishida H."/>
            <person name="Matsumoto T."/>
            <person name="Kondo S."/>
            <person name="Hamamoto M."/>
            <person name="Yoshikawa H."/>
        </authorList>
    </citation>
    <scope>NUCLEOTIDE SEQUENCE [LARGE SCALE GENOMIC DNA]</scope>
    <source>
        <strain evidence="1 2">NRRL Y-17804</strain>
    </source>
</reference>
<dbReference type="AlphaFoldDB" id="A0A0E9N7J7"/>
<name>A0A0E9N7J7_SAICN</name>
<keyword evidence="2" id="KW-1185">Reference proteome</keyword>
<gene>
    <name evidence="1" type="ORF">G7K_0123-t1</name>
</gene>
<reference evidence="1 2" key="3">
    <citation type="journal article" date="2015" name="Genome Announc.">
        <title>Draft Genome Sequence of the Archiascomycetous Yeast Saitoella complicata.</title>
        <authorList>
            <person name="Yamauchi K."/>
            <person name="Kondo S."/>
            <person name="Hamamoto M."/>
            <person name="Takahashi Y."/>
            <person name="Ogura Y."/>
            <person name="Hayashi T."/>
            <person name="Nishida H."/>
        </authorList>
    </citation>
    <scope>NUCLEOTIDE SEQUENCE [LARGE SCALE GENOMIC DNA]</scope>
    <source>
        <strain evidence="1 2">NRRL Y-17804</strain>
    </source>
</reference>
<reference evidence="1 2" key="1">
    <citation type="journal article" date="2011" name="J. Gen. Appl. Microbiol.">
        <title>Draft genome sequencing of the enigmatic yeast Saitoella complicata.</title>
        <authorList>
            <person name="Nishida H."/>
            <person name="Hamamoto M."/>
            <person name="Sugiyama J."/>
        </authorList>
    </citation>
    <scope>NUCLEOTIDE SEQUENCE [LARGE SCALE GENOMIC DNA]</scope>
    <source>
        <strain evidence="1 2">NRRL Y-17804</strain>
    </source>
</reference>
<proteinExistence type="predicted"/>
<comment type="caution">
    <text evidence="1">The sequence shown here is derived from an EMBL/GenBank/DDBJ whole genome shotgun (WGS) entry which is preliminary data.</text>
</comment>
<dbReference type="EMBL" id="BACD03000001">
    <property type="protein sequence ID" value="GAO45877.1"/>
    <property type="molecule type" value="Genomic_DNA"/>
</dbReference>
<organism evidence="1 2">
    <name type="scientific">Saitoella complicata (strain BCRC 22490 / CBS 7301 / JCM 7358 / NBRC 10748 / NRRL Y-17804)</name>
    <dbReference type="NCBI Taxonomy" id="698492"/>
    <lineage>
        <taxon>Eukaryota</taxon>
        <taxon>Fungi</taxon>
        <taxon>Dikarya</taxon>
        <taxon>Ascomycota</taxon>
        <taxon>Taphrinomycotina</taxon>
        <taxon>Taphrinomycotina incertae sedis</taxon>
        <taxon>Saitoella</taxon>
    </lineage>
</organism>
<accession>A0A0E9N7J7</accession>